<feature type="chain" id="PRO_5018136071" evidence="1">
    <location>
        <begin position="19"/>
        <end position="228"/>
    </location>
</feature>
<protein>
    <submittedName>
        <fullName evidence="2">Uncharacterized protein</fullName>
    </submittedName>
</protein>
<dbReference type="EMBL" id="REGN01010484">
    <property type="protein sequence ID" value="RMZ98944.1"/>
    <property type="molecule type" value="Genomic_DNA"/>
</dbReference>
<keyword evidence="3" id="KW-1185">Reference proteome</keyword>
<proteinExistence type="predicted"/>
<accession>A0A3M7PJP3</accession>
<dbReference type="AlphaFoldDB" id="A0A3M7PJP3"/>
<name>A0A3M7PJP3_BRAPC</name>
<organism evidence="2 3">
    <name type="scientific">Brachionus plicatilis</name>
    <name type="common">Marine rotifer</name>
    <name type="synonym">Brachionus muelleri</name>
    <dbReference type="NCBI Taxonomy" id="10195"/>
    <lineage>
        <taxon>Eukaryota</taxon>
        <taxon>Metazoa</taxon>
        <taxon>Spiralia</taxon>
        <taxon>Gnathifera</taxon>
        <taxon>Rotifera</taxon>
        <taxon>Eurotatoria</taxon>
        <taxon>Monogononta</taxon>
        <taxon>Pseudotrocha</taxon>
        <taxon>Ploima</taxon>
        <taxon>Brachionidae</taxon>
        <taxon>Brachionus</taxon>
    </lineage>
</organism>
<evidence type="ECO:0000256" key="1">
    <source>
        <dbReference type="SAM" id="SignalP"/>
    </source>
</evidence>
<evidence type="ECO:0000313" key="2">
    <source>
        <dbReference type="EMBL" id="RMZ98944.1"/>
    </source>
</evidence>
<sequence length="228" mass="26370">MFYFHICILLCLYQTIYCLDCDDKGQRCNVRPGESFAPGFHDRWNLFKRSMDDNEQANADRLFKRAEIFGGNFDRANIFRKKRATIMDGNFLDAQRIDKLDDQFVDNDQMMSQNLAKKDRSDLEKLFANRVINKRAKIFGGNFDRANIFRKKRATIMGGNFFDAQRMGQPQIMYTNTRTGGLRSPLFSHRGLPTLAVNNPSRDTVIQNPSRAGTIDCDESGQRCNYFV</sequence>
<keyword evidence="1" id="KW-0732">Signal</keyword>
<reference evidence="2 3" key="1">
    <citation type="journal article" date="2018" name="Sci. Rep.">
        <title>Genomic signatures of local adaptation to the degree of environmental predictability in rotifers.</title>
        <authorList>
            <person name="Franch-Gras L."/>
            <person name="Hahn C."/>
            <person name="Garcia-Roger E.M."/>
            <person name="Carmona M.J."/>
            <person name="Serra M."/>
            <person name="Gomez A."/>
        </authorList>
    </citation>
    <scope>NUCLEOTIDE SEQUENCE [LARGE SCALE GENOMIC DNA]</scope>
    <source>
        <strain evidence="2">HYR1</strain>
    </source>
</reference>
<feature type="signal peptide" evidence="1">
    <location>
        <begin position="1"/>
        <end position="18"/>
    </location>
</feature>
<dbReference type="Proteomes" id="UP000276133">
    <property type="component" value="Unassembled WGS sequence"/>
</dbReference>
<gene>
    <name evidence="2" type="ORF">BpHYR1_022060</name>
</gene>
<evidence type="ECO:0000313" key="3">
    <source>
        <dbReference type="Proteomes" id="UP000276133"/>
    </source>
</evidence>
<comment type="caution">
    <text evidence="2">The sequence shown here is derived from an EMBL/GenBank/DDBJ whole genome shotgun (WGS) entry which is preliminary data.</text>
</comment>